<feature type="domain" description="Histidine kinase" evidence="7">
    <location>
        <begin position="178"/>
        <end position="399"/>
    </location>
</feature>
<dbReference type="GO" id="GO:0000155">
    <property type="term" value="F:phosphorelay sensor kinase activity"/>
    <property type="evidence" value="ECO:0007669"/>
    <property type="project" value="InterPro"/>
</dbReference>
<dbReference type="InterPro" id="IPR003661">
    <property type="entry name" value="HisK_dim/P_dom"/>
</dbReference>
<protein>
    <recommendedName>
        <fullName evidence="2">histidine kinase</fullName>
        <ecNumber evidence="2">2.7.13.3</ecNumber>
    </recommendedName>
</protein>
<dbReference type="SUPFAM" id="SSF47226">
    <property type="entry name" value="Histidine-containing phosphotransfer domain, HPT domain"/>
    <property type="match status" value="1"/>
</dbReference>
<evidence type="ECO:0000256" key="4">
    <source>
        <dbReference type="ARBA" id="ARBA00023012"/>
    </source>
</evidence>
<dbReference type="PROSITE" id="PS50110">
    <property type="entry name" value="RESPONSE_REGULATORY"/>
    <property type="match status" value="1"/>
</dbReference>
<evidence type="ECO:0000256" key="1">
    <source>
        <dbReference type="ARBA" id="ARBA00000085"/>
    </source>
</evidence>
<evidence type="ECO:0000259" key="7">
    <source>
        <dbReference type="PROSITE" id="PS50109"/>
    </source>
</evidence>
<evidence type="ECO:0000259" key="8">
    <source>
        <dbReference type="PROSITE" id="PS50110"/>
    </source>
</evidence>
<keyword evidence="10" id="KW-0808">Transferase</keyword>
<dbReference type="PROSITE" id="PS50109">
    <property type="entry name" value="HIS_KIN"/>
    <property type="match status" value="1"/>
</dbReference>
<dbReference type="InterPro" id="IPR036890">
    <property type="entry name" value="HATPase_C_sf"/>
</dbReference>
<dbReference type="SMART" id="SM00448">
    <property type="entry name" value="REC"/>
    <property type="match status" value="1"/>
</dbReference>
<dbReference type="AlphaFoldDB" id="A0A1H9A5K6"/>
<evidence type="ECO:0000256" key="6">
    <source>
        <dbReference type="PROSITE-ProRule" id="PRU00169"/>
    </source>
</evidence>
<dbReference type="InterPro" id="IPR036641">
    <property type="entry name" value="HPT_dom_sf"/>
</dbReference>
<dbReference type="Pfam" id="PF00072">
    <property type="entry name" value="Response_reg"/>
    <property type="match status" value="1"/>
</dbReference>
<organism evidence="10 11">
    <name type="scientific">Ectothiorhodospira magna</name>
    <dbReference type="NCBI Taxonomy" id="867345"/>
    <lineage>
        <taxon>Bacteria</taxon>
        <taxon>Pseudomonadati</taxon>
        <taxon>Pseudomonadota</taxon>
        <taxon>Gammaproteobacteria</taxon>
        <taxon>Chromatiales</taxon>
        <taxon>Ectothiorhodospiraceae</taxon>
        <taxon>Ectothiorhodospira</taxon>
    </lineage>
</organism>
<dbReference type="CDD" id="cd00082">
    <property type="entry name" value="HisKA"/>
    <property type="match status" value="1"/>
</dbReference>
<dbReference type="EMBL" id="FOFO01000004">
    <property type="protein sequence ID" value="SEP71895.1"/>
    <property type="molecule type" value="Genomic_DNA"/>
</dbReference>
<dbReference type="EC" id="2.7.13.3" evidence="2"/>
<dbReference type="Gene3D" id="3.40.50.2300">
    <property type="match status" value="1"/>
</dbReference>
<dbReference type="SMART" id="SM00388">
    <property type="entry name" value="HisKA"/>
    <property type="match status" value="1"/>
</dbReference>
<dbReference type="Gene3D" id="1.20.120.160">
    <property type="entry name" value="HPT domain"/>
    <property type="match status" value="1"/>
</dbReference>
<proteinExistence type="predicted"/>
<dbReference type="PROSITE" id="PS50894">
    <property type="entry name" value="HPT"/>
    <property type="match status" value="1"/>
</dbReference>
<dbReference type="Pfam" id="PF01627">
    <property type="entry name" value="Hpt"/>
    <property type="match status" value="1"/>
</dbReference>
<dbReference type="RefSeq" id="WP_143339643.1">
    <property type="nucleotide sequence ID" value="NZ_FOFO01000004.1"/>
</dbReference>
<dbReference type="PANTHER" id="PTHR45339:SF3">
    <property type="entry name" value="HISTIDINE KINASE"/>
    <property type="match status" value="1"/>
</dbReference>
<dbReference type="InterPro" id="IPR036097">
    <property type="entry name" value="HisK_dim/P_sf"/>
</dbReference>
<dbReference type="InterPro" id="IPR005467">
    <property type="entry name" value="His_kinase_dom"/>
</dbReference>
<dbReference type="Pfam" id="PF00512">
    <property type="entry name" value="HisKA"/>
    <property type="match status" value="1"/>
</dbReference>
<reference evidence="10 11" key="1">
    <citation type="submission" date="2016-10" db="EMBL/GenBank/DDBJ databases">
        <authorList>
            <person name="de Groot N.N."/>
        </authorList>
    </citation>
    <scope>NUCLEOTIDE SEQUENCE [LARGE SCALE GENOMIC DNA]</scope>
    <source>
        <strain evidence="10 11">B7-7</strain>
    </source>
</reference>
<dbReference type="InterPro" id="IPR011006">
    <property type="entry name" value="CheY-like_superfamily"/>
</dbReference>
<evidence type="ECO:0000256" key="2">
    <source>
        <dbReference type="ARBA" id="ARBA00012438"/>
    </source>
</evidence>
<dbReference type="CDD" id="cd16922">
    <property type="entry name" value="HATPase_EvgS-ArcB-TorS-like"/>
    <property type="match status" value="1"/>
</dbReference>
<name>A0A1H9A5K6_9GAMM</name>
<gene>
    <name evidence="10" type="ORF">SAMN05421693_10456</name>
</gene>
<dbReference type="Gene3D" id="1.10.287.130">
    <property type="match status" value="1"/>
</dbReference>
<feature type="domain" description="HPt" evidence="9">
    <location>
        <begin position="606"/>
        <end position="701"/>
    </location>
</feature>
<dbReference type="STRING" id="867345.SAMN05421693_10456"/>
<keyword evidence="4" id="KW-0902">Two-component regulatory system</keyword>
<evidence type="ECO:0000259" key="9">
    <source>
        <dbReference type="PROSITE" id="PS50894"/>
    </source>
</evidence>
<feature type="modified residue" description="Phosphohistidine" evidence="5">
    <location>
        <position position="645"/>
    </location>
</feature>
<evidence type="ECO:0000313" key="11">
    <source>
        <dbReference type="Proteomes" id="UP000199496"/>
    </source>
</evidence>
<keyword evidence="3 6" id="KW-0597">Phosphoprotein</keyword>
<dbReference type="InterPro" id="IPR008207">
    <property type="entry name" value="Sig_transdc_His_kin_Hpt_dom"/>
</dbReference>
<dbReference type="InterPro" id="IPR001789">
    <property type="entry name" value="Sig_transdc_resp-reg_receiver"/>
</dbReference>
<dbReference type="SUPFAM" id="SSF52172">
    <property type="entry name" value="CheY-like"/>
    <property type="match status" value="1"/>
</dbReference>
<accession>A0A1H9A5K6</accession>
<dbReference type="CDD" id="cd00088">
    <property type="entry name" value="HPT"/>
    <property type="match status" value="1"/>
</dbReference>
<sequence>MKRLEATQILYEIALSVGQTLELNRMLRHSLGTMMRLCNFNLAVVIQTADGAGASAPTQKIVEAIPRSVIQRPYFNAFLERMDIPQAPADFEPWLSRLPLHYEEEEGQHWYAFALSGFGVLVVRKHTSPIHEDLFNSLPKLMEKLAQAIRACIYEQELKQQMEAAQSAERTKSLFMANISHEIRTPMNGILGLLDVVLDHPLPEEAREQLKLARLSAEHLLGIINAVLDLSRIDAGKMTLEAKDHDLPELLIQIVRSQTPTAHCKRLQLKHQLDPNLPRYVQVDATRLRQIIINLMGNAIKFTEKGEITLKATLVSQHDQGADILLSVEDTGIGIPTHAIERIFETFEQGDNTYSRMYEGTGLGLAITRKLITLMGGEISVTSEVGKGSKFTIQLTLPHGNPPPDVSDIDIQHAQVTEQLSRMKLRILVAEDNLINQMVIKKMLDRIDAVYTVAENGLETVEMAARRGFDLIFMDMMMPLMDGLEATCHIRQQEKENHWPNCPIIAITANAMAGDRERYLANNIQGYVAKPIQYPVLIQEIDRVLTQYPPSLPMDTPDTDIDDIHIENEPAWFIEEHSTQWRETLAQSTQALPFDWNKALRQIGDDESLLIQVLAVFLEGIDDQLQQMQAHLAEGKMHELGIHAHTLKGQCGTFCASAAKDAAQHLETLCRNQGNTDAIRLALDDLMAQMATLLPPLREQWAKSPPLDQLD</sequence>
<dbReference type="GO" id="GO:0005524">
    <property type="term" value="F:ATP binding"/>
    <property type="evidence" value="ECO:0007669"/>
    <property type="project" value="UniProtKB-KW"/>
</dbReference>
<comment type="catalytic activity">
    <reaction evidence="1">
        <text>ATP + protein L-histidine = ADP + protein N-phospho-L-histidine.</text>
        <dbReference type="EC" id="2.7.13.3"/>
    </reaction>
</comment>
<dbReference type="SUPFAM" id="SSF47384">
    <property type="entry name" value="Homodimeric domain of signal transducing histidine kinase"/>
    <property type="match status" value="1"/>
</dbReference>
<keyword evidence="11" id="KW-1185">Reference proteome</keyword>
<dbReference type="Gene3D" id="3.30.565.10">
    <property type="entry name" value="Histidine kinase-like ATPase, C-terminal domain"/>
    <property type="match status" value="1"/>
</dbReference>
<dbReference type="PRINTS" id="PR00344">
    <property type="entry name" value="BCTRLSENSOR"/>
</dbReference>
<evidence type="ECO:0000256" key="3">
    <source>
        <dbReference type="ARBA" id="ARBA00022553"/>
    </source>
</evidence>
<dbReference type="SUPFAM" id="SSF55874">
    <property type="entry name" value="ATPase domain of HSP90 chaperone/DNA topoisomerase II/histidine kinase"/>
    <property type="match status" value="1"/>
</dbReference>
<keyword evidence="10" id="KW-0418">Kinase</keyword>
<dbReference type="SMART" id="SM00387">
    <property type="entry name" value="HATPase_c"/>
    <property type="match status" value="1"/>
</dbReference>
<dbReference type="GO" id="GO:0005886">
    <property type="term" value="C:plasma membrane"/>
    <property type="evidence" value="ECO:0007669"/>
    <property type="project" value="UniProtKB-SubCell"/>
</dbReference>
<dbReference type="FunFam" id="3.30.565.10:FF:000010">
    <property type="entry name" value="Sensor histidine kinase RcsC"/>
    <property type="match status" value="1"/>
</dbReference>
<dbReference type="CDD" id="cd17546">
    <property type="entry name" value="REC_hyHK_CKI1_RcsC-like"/>
    <property type="match status" value="1"/>
</dbReference>
<feature type="modified residue" description="4-aspartylphosphate" evidence="6">
    <location>
        <position position="475"/>
    </location>
</feature>
<dbReference type="Proteomes" id="UP000199496">
    <property type="component" value="Unassembled WGS sequence"/>
</dbReference>
<dbReference type="Pfam" id="PF02518">
    <property type="entry name" value="HATPase_c"/>
    <property type="match status" value="1"/>
</dbReference>
<dbReference type="InterPro" id="IPR003594">
    <property type="entry name" value="HATPase_dom"/>
</dbReference>
<evidence type="ECO:0000313" key="10">
    <source>
        <dbReference type="EMBL" id="SEP71895.1"/>
    </source>
</evidence>
<dbReference type="OrthoDB" id="5563233at2"/>
<feature type="domain" description="Response regulatory" evidence="8">
    <location>
        <begin position="426"/>
        <end position="545"/>
    </location>
</feature>
<dbReference type="SMART" id="SM00073">
    <property type="entry name" value="HPT"/>
    <property type="match status" value="1"/>
</dbReference>
<evidence type="ECO:0000256" key="5">
    <source>
        <dbReference type="PROSITE-ProRule" id="PRU00110"/>
    </source>
</evidence>
<dbReference type="PANTHER" id="PTHR45339">
    <property type="entry name" value="HYBRID SIGNAL TRANSDUCTION HISTIDINE KINASE J"/>
    <property type="match status" value="1"/>
</dbReference>
<dbReference type="InterPro" id="IPR004358">
    <property type="entry name" value="Sig_transdc_His_kin-like_C"/>
</dbReference>